<proteinExistence type="inferred from homology"/>
<protein>
    <recommendedName>
        <fullName evidence="5">Acetylornithine aminotransferase</fullName>
        <shortName evidence="5">ACOAT</shortName>
        <ecNumber evidence="5">2.6.1.11</ecNumber>
    </recommendedName>
</protein>
<dbReference type="EMBL" id="CAADFN010000068">
    <property type="protein sequence ID" value="VFK20117.1"/>
    <property type="molecule type" value="Genomic_DNA"/>
</dbReference>
<dbReference type="UniPathway" id="UPA00068">
    <property type="reaction ID" value="UER00109"/>
</dbReference>
<keyword evidence="5" id="KW-0055">Arginine biosynthesis</keyword>
<dbReference type="InterPro" id="IPR015422">
    <property type="entry name" value="PyrdxlP-dep_Trfase_small"/>
</dbReference>
<feature type="binding site" evidence="5">
    <location>
        <begin position="110"/>
        <end position="111"/>
    </location>
    <ligand>
        <name>pyridoxal 5'-phosphate</name>
        <dbReference type="ChEBI" id="CHEBI:597326"/>
    </ligand>
</feature>
<feature type="binding site" evidence="5">
    <location>
        <position position="145"/>
    </location>
    <ligand>
        <name>N(2)-acetyl-L-ornithine</name>
        <dbReference type="ChEBI" id="CHEBI:57805"/>
    </ligand>
</feature>
<dbReference type="EC" id="2.6.1.11" evidence="5"/>
<dbReference type="GO" id="GO:0006526">
    <property type="term" value="P:L-arginine biosynthetic process"/>
    <property type="evidence" value="ECO:0007669"/>
    <property type="project" value="UniProtKB-UniRule"/>
</dbReference>
<dbReference type="InterPro" id="IPR015424">
    <property type="entry name" value="PyrdxlP-dep_Trfase"/>
</dbReference>
<dbReference type="PIRSF" id="PIRSF000521">
    <property type="entry name" value="Transaminase_4ab_Lys_Orn"/>
    <property type="match status" value="1"/>
</dbReference>
<dbReference type="InterPro" id="IPR050103">
    <property type="entry name" value="Class-III_PLP-dep_AT"/>
</dbReference>
<dbReference type="HAMAP" id="MF_01107">
    <property type="entry name" value="ArgD_aminotrans_3"/>
    <property type="match status" value="1"/>
</dbReference>
<feature type="modified residue" description="N6-(pyridoxal phosphate)lysine" evidence="5">
    <location>
        <position position="258"/>
    </location>
</feature>
<organism evidence="6">
    <name type="scientific">Candidatus Kentrum sp. LFY</name>
    <dbReference type="NCBI Taxonomy" id="2126342"/>
    <lineage>
        <taxon>Bacteria</taxon>
        <taxon>Pseudomonadati</taxon>
        <taxon>Pseudomonadota</taxon>
        <taxon>Gammaproteobacteria</taxon>
        <taxon>Candidatus Kentrum</taxon>
    </lineage>
</organism>
<keyword evidence="5" id="KW-0963">Cytoplasm</keyword>
<keyword evidence="3 5" id="KW-0808">Transferase</keyword>
<evidence type="ECO:0000256" key="3">
    <source>
        <dbReference type="ARBA" id="ARBA00022679"/>
    </source>
</evidence>
<dbReference type="GO" id="GO:0003992">
    <property type="term" value="F:N2-acetyl-L-ornithine:2-oxoglutarate 5-aminotransferase activity"/>
    <property type="evidence" value="ECO:0007669"/>
    <property type="project" value="UniProtKB-UniRule"/>
</dbReference>
<name>A0A450WSW8_9GAMM</name>
<feature type="binding site" evidence="5">
    <location>
        <position position="286"/>
    </location>
    <ligand>
        <name>N(2)-acetyl-L-ornithine</name>
        <dbReference type="ChEBI" id="CHEBI:57805"/>
    </ligand>
</feature>
<feature type="binding site" evidence="5">
    <location>
        <begin position="229"/>
        <end position="232"/>
    </location>
    <ligand>
        <name>pyridoxal 5'-phosphate</name>
        <dbReference type="ChEBI" id="CHEBI:597326"/>
    </ligand>
</feature>
<dbReference type="CDD" id="cd00610">
    <property type="entry name" value="OAT_like"/>
    <property type="match status" value="1"/>
</dbReference>
<dbReference type="GO" id="GO:0042802">
    <property type="term" value="F:identical protein binding"/>
    <property type="evidence" value="ECO:0007669"/>
    <property type="project" value="TreeGrafter"/>
</dbReference>
<dbReference type="PANTHER" id="PTHR11986:SF79">
    <property type="entry name" value="ACETYLORNITHINE AMINOTRANSFERASE, MITOCHONDRIAL"/>
    <property type="match status" value="1"/>
</dbReference>
<accession>A0A450WSW8</accession>
<gene>
    <name evidence="5" type="primary">argD</name>
    <name evidence="6" type="ORF">BECKLFY1418C_GA0070996_10685</name>
</gene>
<feature type="binding site" evidence="5">
    <location>
        <position position="287"/>
    </location>
    <ligand>
        <name>pyridoxal 5'-phosphate</name>
        <dbReference type="ChEBI" id="CHEBI:597326"/>
    </ligand>
</feature>
<dbReference type="PROSITE" id="PS00600">
    <property type="entry name" value="AA_TRANSFER_CLASS_3"/>
    <property type="match status" value="1"/>
</dbReference>
<keyword evidence="4 5" id="KW-0663">Pyridoxal phosphate</keyword>
<sequence length="406" mass="43588">MISSLMPTYARLPVRFVRGEGVWLWDTEGKKYLDALSGIGVCSLGHTHPAVAKAICDQAEHLLHTSNLYEIPNQLQLADTLIRLLNPSDSNSSNTENAAYSWNSFFCNSGAEANEAAIKIARMYGHRKGITSPEIIVAEGSFHGRTLAALTATGNPKIQVGFDPLVPGFSRVPFDDLAAISAIAGDNPNVVAVLIEPIQGEGGVVVPDDGYLQAVRDICDERDWLMMLDEVQTGVGRTGRWFAWQYSGAMPDVMMLAKALGNGVPIGACLARGRAANLLTPGSHGSTFGGNPLVCRAALAVLDVMETESLPEHADRMGSDLRLALTDALRTVKVVSRIRGKGLMIGIEFNRPCGDLVGKALARGLLVNVTAGNVLRLLPPLIIQKQEVEQIVQTISQLVHEFFGGK</sequence>
<dbReference type="Pfam" id="PF00202">
    <property type="entry name" value="Aminotran_3"/>
    <property type="match status" value="1"/>
</dbReference>
<dbReference type="NCBIfam" id="NF002325">
    <property type="entry name" value="PRK01278.1"/>
    <property type="match status" value="1"/>
</dbReference>
<evidence type="ECO:0000313" key="6">
    <source>
        <dbReference type="EMBL" id="VFK20117.1"/>
    </source>
</evidence>
<evidence type="ECO:0000256" key="2">
    <source>
        <dbReference type="ARBA" id="ARBA00022605"/>
    </source>
</evidence>
<dbReference type="SUPFAM" id="SSF53383">
    <property type="entry name" value="PLP-dependent transferases"/>
    <property type="match status" value="1"/>
</dbReference>
<dbReference type="FunFam" id="3.40.640.10:FF:000004">
    <property type="entry name" value="Acetylornithine aminotransferase"/>
    <property type="match status" value="1"/>
</dbReference>
<comment type="cofactor">
    <cofactor evidence="5">
        <name>pyridoxal 5'-phosphate</name>
        <dbReference type="ChEBI" id="CHEBI:597326"/>
    </cofactor>
    <text evidence="5">Binds 1 pyridoxal phosphate per subunit.</text>
</comment>
<dbReference type="NCBIfam" id="TIGR00707">
    <property type="entry name" value="argD"/>
    <property type="match status" value="1"/>
</dbReference>
<evidence type="ECO:0000256" key="5">
    <source>
        <dbReference type="HAMAP-Rule" id="MF_01107"/>
    </source>
</evidence>
<comment type="subunit">
    <text evidence="5">Homodimer.</text>
</comment>
<dbReference type="GO" id="GO:0030170">
    <property type="term" value="F:pyridoxal phosphate binding"/>
    <property type="evidence" value="ECO:0007669"/>
    <property type="project" value="InterPro"/>
</dbReference>
<feature type="binding site" evidence="5">
    <location>
        <position position="142"/>
    </location>
    <ligand>
        <name>pyridoxal 5'-phosphate</name>
        <dbReference type="ChEBI" id="CHEBI:597326"/>
    </ligand>
</feature>
<dbReference type="PANTHER" id="PTHR11986">
    <property type="entry name" value="AMINOTRANSFERASE CLASS III"/>
    <property type="match status" value="1"/>
</dbReference>
<dbReference type="Gene3D" id="3.90.1150.10">
    <property type="entry name" value="Aspartate Aminotransferase, domain 1"/>
    <property type="match status" value="1"/>
</dbReference>
<comment type="miscellaneous">
    <text evidence="5">May also have succinyldiaminopimelate aminotransferase activity, thus carrying out the corresponding step in lysine biosynthesis.</text>
</comment>
<comment type="catalytic activity">
    <reaction evidence="5">
        <text>N(2)-acetyl-L-ornithine + 2-oxoglutarate = N-acetyl-L-glutamate 5-semialdehyde + L-glutamate</text>
        <dbReference type="Rhea" id="RHEA:18049"/>
        <dbReference type="ChEBI" id="CHEBI:16810"/>
        <dbReference type="ChEBI" id="CHEBI:29123"/>
        <dbReference type="ChEBI" id="CHEBI:29985"/>
        <dbReference type="ChEBI" id="CHEBI:57805"/>
        <dbReference type="EC" id="2.6.1.11"/>
    </reaction>
</comment>
<comment type="similarity">
    <text evidence="5">Belongs to the class-III pyridoxal-phosphate-dependent aminotransferase family. ArgD subfamily.</text>
</comment>
<keyword evidence="2 5" id="KW-0028">Amino-acid biosynthesis</keyword>
<evidence type="ECO:0000256" key="1">
    <source>
        <dbReference type="ARBA" id="ARBA00022576"/>
    </source>
</evidence>
<dbReference type="InterPro" id="IPR005814">
    <property type="entry name" value="Aminotrans_3"/>
</dbReference>
<comment type="pathway">
    <text evidence="5">Amino-acid biosynthesis; L-arginine biosynthesis; N(2)-acetyl-L-ornithine from L-glutamate: step 4/4.</text>
</comment>
<comment type="subcellular location">
    <subcellularLocation>
        <location evidence="5">Cytoplasm</location>
    </subcellularLocation>
</comment>
<dbReference type="InterPro" id="IPR015421">
    <property type="entry name" value="PyrdxlP-dep_Trfase_major"/>
</dbReference>
<dbReference type="Gene3D" id="3.40.640.10">
    <property type="entry name" value="Type I PLP-dependent aspartate aminotransferase-like (Major domain)"/>
    <property type="match status" value="1"/>
</dbReference>
<dbReference type="AlphaFoldDB" id="A0A450WSW8"/>
<keyword evidence="1 5" id="KW-0032">Aminotransferase</keyword>
<dbReference type="InterPro" id="IPR004636">
    <property type="entry name" value="AcOrn/SuccOrn_fam"/>
</dbReference>
<dbReference type="GO" id="GO:0005737">
    <property type="term" value="C:cytoplasm"/>
    <property type="evidence" value="ECO:0007669"/>
    <property type="project" value="UniProtKB-SubCell"/>
</dbReference>
<evidence type="ECO:0000256" key="4">
    <source>
        <dbReference type="ARBA" id="ARBA00022898"/>
    </source>
</evidence>
<reference evidence="6" key="1">
    <citation type="submission" date="2019-02" db="EMBL/GenBank/DDBJ databases">
        <authorList>
            <person name="Gruber-Vodicka R. H."/>
            <person name="Seah K. B. B."/>
        </authorList>
    </citation>
    <scope>NUCLEOTIDE SEQUENCE</scope>
    <source>
        <strain evidence="6">BECK_BY7</strain>
    </source>
</reference>
<dbReference type="InterPro" id="IPR049704">
    <property type="entry name" value="Aminotrans_3_PPA_site"/>
</dbReference>